<protein>
    <submittedName>
        <fullName evidence="2">Uncharacterized protein</fullName>
    </submittedName>
</protein>
<evidence type="ECO:0000313" key="2">
    <source>
        <dbReference type="EMBL" id="SJM70129.1"/>
    </source>
</evidence>
<feature type="transmembrane region" description="Helical" evidence="1">
    <location>
        <begin position="7"/>
        <end position="27"/>
    </location>
</feature>
<keyword evidence="3" id="KW-1185">Reference proteome</keyword>
<keyword evidence="1" id="KW-1133">Transmembrane helix</keyword>
<gene>
    <name evidence="2" type="ORF">A1232T_00906</name>
</gene>
<keyword evidence="1" id="KW-0472">Membrane</keyword>
<accession>A0A1R4GPK9</accession>
<organism evidence="2 3">
    <name type="scientific">Psychrobacter piechaudii</name>
    <dbReference type="NCBI Taxonomy" id="1945521"/>
    <lineage>
        <taxon>Bacteria</taxon>
        <taxon>Pseudomonadati</taxon>
        <taxon>Pseudomonadota</taxon>
        <taxon>Gammaproteobacteria</taxon>
        <taxon>Moraxellales</taxon>
        <taxon>Moraxellaceae</taxon>
        <taxon>Psychrobacter</taxon>
    </lineage>
</organism>
<dbReference type="EMBL" id="FUGE01000105">
    <property type="protein sequence ID" value="SJM70129.1"/>
    <property type="molecule type" value="Genomic_DNA"/>
</dbReference>
<feature type="transmembrane region" description="Helical" evidence="1">
    <location>
        <begin position="33"/>
        <end position="57"/>
    </location>
</feature>
<evidence type="ECO:0000256" key="1">
    <source>
        <dbReference type="SAM" id="Phobius"/>
    </source>
</evidence>
<keyword evidence="1" id="KW-0812">Transmembrane</keyword>
<dbReference type="AlphaFoldDB" id="A0A1R4GPK9"/>
<dbReference type="RefSeq" id="WP_244156544.1">
    <property type="nucleotide sequence ID" value="NZ_FUGE01000105.1"/>
</dbReference>
<sequence length="62" mass="6450">MSGLKKSLGMIDIIALAFGAMVGWGWVVLAGGWVISAGIWGAVLAFLMGVWQLSLLASLMPS</sequence>
<proteinExistence type="predicted"/>
<dbReference type="Proteomes" id="UP000188357">
    <property type="component" value="Unassembled WGS sequence"/>
</dbReference>
<dbReference type="STRING" id="1945521.A1232T_00906"/>
<name>A0A1R4GPK9_9GAMM</name>
<reference evidence="2 3" key="1">
    <citation type="submission" date="2017-02" db="EMBL/GenBank/DDBJ databases">
        <authorList>
            <person name="Peterson S.W."/>
        </authorList>
    </citation>
    <scope>NUCLEOTIDE SEQUENCE [LARGE SCALE GENOMIC DNA]</scope>
    <source>
        <strain evidence="2">Psychrobacter_piechaudii</strain>
    </source>
</reference>
<evidence type="ECO:0000313" key="3">
    <source>
        <dbReference type="Proteomes" id="UP000188357"/>
    </source>
</evidence>